<keyword evidence="4" id="KW-1185">Reference proteome</keyword>
<proteinExistence type="predicted"/>
<name>A0ABP1RZ91_9HEXA</name>
<feature type="compositionally biased region" description="Low complexity" evidence="2">
    <location>
        <begin position="140"/>
        <end position="151"/>
    </location>
</feature>
<keyword evidence="1" id="KW-0175">Coiled coil</keyword>
<sequence>MDQKFASHVAAMKQIIDNKSLVIEEYAVTLDMAKRQLTMANKKASELEAENQELRNIINDQVDAQVSSGLKLNAMASEIEKLKLANADLVGELAMAKEDGKIYREQAVRKQIKLEYELVQCKLVVKRAQKGQIQNGGEEGAASGSASDVSN</sequence>
<evidence type="ECO:0000256" key="1">
    <source>
        <dbReference type="SAM" id="Coils"/>
    </source>
</evidence>
<protein>
    <submittedName>
        <fullName evidence="3">Uncharacterized protein</fullName>
    </submittedName>
</protein>
<accession>A0ABP1RZ91</accession>
<dbReference type="Proteomes" id="UP001642540">
    <property type="component" value="Unassembled WGS sequence"/>
</dbReference>
<reference evidence="3 4" key="1">
    <citation type="submission" date="2024-08" db="EMBL/GenBank/DDBJ databases">
        <authorList>
            <person name="Cucini C."/>
            <person name="Frati F."/>
        </authorList>
    </citation>
    <scope>NUCLEOTIDE SEQUENCE [LARGE SCALE GENOMIC DNA]</scope>
</reference>
<feature type="region of interest" description="Disordered" evidence="2">
    <location>
        <begin position="132"/>
        <end position="151"/>
    </location>
</feature>
<evidence type="ECO:0000313" key="3">
    <source>
        <dbReference type="EMBL" id="CAL8139218.1"/>
    </source>
</evidence>
<comment type="caution">
    <text evidence="3">The sequence shown here is derived from an EMBL/GenBank/DDBJ whole genome shotgun (WGS) entry which is preliminary data.</text>
</comment>
<evidence type="ECO:0000313" key="4">
    <source>
        <dbReference type="Proteomes" id="UP001642540"/>
    </source>
</evidence>
<gene>
    <name evidence="3" type="ORF">ODALV1_LOCUS27737</name>
</gene>
<feature type="coiled-coil region" evidence="1">
    <location>
        <begin position="23"/>
        <end position="99"/>
    </location>
</feature>
<dbReference type="EMBL" id="CAXLJM020000124">
    <property type="protein sequence ID" value="CAL8139218.1"/>
    <property type="molecule type" value="Genomic_DNA"/>
</dbReference>
<organism evidence="3 4">
    <name type="scientific">Orchesella dallaii</name>
    <dbReference type="NCBI Taxonomy" id="48710"/>
    <lineage>
        <taxon>Eukaryota</taxon>
        <taxon>Metazoa</taxon>
        <taxon>Ecdysozoa</taxon>
        <taxon>Arthropoda</taxon>
        <taxon>Hexapoda</taxon>
        <taxon>Collembola</taxon>
        <taxon>Entomobryomorpha</taxon>
        <taxon>Entomobryoidea</taxon>
        <taxon>Orchesellidae</taxon>
        <taxon>Orchesellinae</taxon>
        <taxon>Orchesella</taxon>
    </lineage>
</organism>
<evidence type="ECO:0000256" key="2">
    <source>
        <dbReference type="SAM" id="MobiDB-lite"/>
    </source>
</evidence>